<organism evidence="1">
    <name type="scientific">Anguilla anguilla</name>
    <name type="common">European freshwater eel</name>
    <name type="synonym">Muraena anguilla</name>
    <dbReference type="NCBI Taxonomy" id="7936"/>
    <lineage>
        <taxon>Eukaryota</taxon>
        <taxon>Metazoa</taxon>
        <taxon>Chordata</taxon>
        <taxon>Craniata</taxon>
        <taxon>Vertebrata</taxon>
        <taxon>Euteleostomi</taxon>
        <taxon>Actinopterygii</taxon>
        <taxon>Neopterygii</taxon>
        <taxon>Teleostei</taxon>
        <taxon>Anguilliformes</taxon>
        <taxon>Anguillidae</taxon>
        <taxon>Anguilla</taxon>
    </lineage>
</organism>
<accession>A0A0E9X244</accession>
<protein>
    <submittedName>
        <fullName evidence="1">Uncharacterized protein</fullName>
    </submittedName>
</protein>
<dbReference type="AlphaFoldDB" id="A0A0E9X244"/>
<evidence type="ECO:0000313" key="1">
    <source>
        <dbReference type="EMBL" id="JAH95738.1"/>
    </source>
</evidence>
<name>A0A0E9X244_ANGAN</name>
<reference evidence="1" key="1">
    <citation type="submission" date="2014-11" db="EMBL/GenBank/DDBJ databases">
        <authorList>
            <person name="Amaro Gonzalez C."/>
        </authorList>
    </citation>
    <scope>NUCLEOTIDE SEQUENCE</scope>
</reference>
<sequence length="72" mass="8708">MSTYFGFRKTEDDGCCSRKNNVWFSDIHALIIHPDTQQFYILHVVWMQCVVYHFIVTSWWEIKRLDQEIAPL</sequence>
<reference evidence="1" key="2">
    <citation type="journal article" date="2015" name="Fish Shellfish Immunol.">
        <title>Early steps in the European eel (Anguilla anguilla)-Vibrio vulnificus interaction in the gills: Role of the RtxA13 toxin.</title>
        <authorList>
            <person name="Callol A."/>
            <person name="Pajuelo D."/>
            <person name="Ebbesson L."/>
            <person name="Teles M."/>
            <person name="MacKenzie S."/>
            <person name="Amaro C."/>
        </authorList>
    </citation>
    <scope>NUCLEOTIDE SEQUENCE</scope>
</reference>
<proteinExistence type="predicted"/>
<dbReference type="EMBL" id="GBXM01012839">
    <property type="protein sequence ID" value="JAH95738.1"/>
    <property type="molecule type" value="Transcribed_RNA"/>
</dbReference>